<evidence type="ECO:0000313" key="1">
    <source>
        <dbReference type="EMBL" id="GJT60052.1"/>
    </source>
</evidence>
<accession>A0ABQ5FBS4</accession>
<proteinExistence type="predicted"/>
<evidence type="ECO:0008006" key="3">
    <source>
        <dbReference type="Google" id="ProtNLM"/>
    </source>
</evidence>
<gene>
    <name evidence="1" type="ORF">Tco_1003585</name>
</gene>
<keyword evidence="2" id="KW-1185">Reference proteome</keyword>
<organism evidence="1 2">
    <name type="scientific">Tanacetum coccineum</name>
    <dbReference type="NCBI Taxonomy" id="301880"/>
    <lineage>
        <taxon>Eukaryota</taxon>
        <taxon>Viridiplantae</taxon>
        <taxon>Streptophyta</taxon>
        <taxon>Embryophyta</taxon>
        <taxon>Tracheophyta</taxon>
        <taxon>Spermatophyta</taxon>
        <taxon>Magnoliopsida</taxon>
        <taxon>eudicotyledons</taxon>
        <taxon>Gunneridae</taxon>
        <taxon>Pentapetalae</taxon>
        <taxon>asterids</taxon>
        <taxon>campanulids</taxon>
        <taxon>Asterales</taxon>
        <taxon>Asteraceae</taxon>
        <taxon>Asteroideae</taxon>
        <taxon>Anthemideae</taxon>
        <taxon>Anthemidinae</taxon>
        <taxon>Tanacetum</taxon>
    </lineage>
</organism>
<name>A0ABQ5FBS4_9ASTR</name>
<reference evidence="1" key="2">
    <citation type="submission" date="2022-01" db="EMBL/GenBank/DDBJ databases">
        <authorList>
            <person name="Yamashiro T."/>
            <person name="Shiraishi A."/>
            <person name="Satake H."/>
            <person name="Nakayama K."/>
        </authorList>
    </citation>
    <scope>NUCLEOTIDE SEQUENCE</scope>
</reference>
<evidence type="ECO:0000313" key="2">
    <source>
        <dbReference type="Proteomes" id="UP001151760"/>
    </source>
</evidence>
<protein>
    <recommendedName>
        <fullName evidence="3">Maturase</fullName>
    </recommendedName>
</protein>
<reference evidence="1" key="1">
    <citation type="journal article" date="2022" name="Int. J. Mol. Sci.">
        <title>Draft Genome of Tanacetum Coccineum: Genomic Comparison of Closely Related Tanacetum-Family Plants.</title>
        <authorList>
            <person name="Yamashiro T."/>
            <person name="Shiraishi A."/>
            <person name="Nakayama K."/>
            <person name="Satake H."/>
        </authorList>
    </citation>
    <scope>NUCLEOTIDE SEQUENCE</scope>
</reference>
<dbReference type="EMBL" id="BQNB010017164">
    <property type="protein sequence ID" value="GJT60052.1"/>
    <property type="molecule type" value="Genomic_DNA"/>
</dbReference>
<dbReference type="Proteomes" id="UP001151760">
    <property type="component" value="Unassembled WGS sequence"/>
</dbReference>
<comment type="caution">
    <text evidence="1">The sequence shown here is derived from an EMBL/GenBank/DDBJ whole genome shotgun (WGS) entry which is preliminary data.</text>
</comment>
<sequence>MDFPEFYKELEAHFLGADEKLMGLQILQLEIRLEKNPSRSFRPVKSTEILIAQIFAIGERHLPIESIIASRSTDVMAKPQ</sequence>